<feature type="domain" description="Flagellin C-terminal" evidence="6">
    <location>
        <begin position="325"/>
        <end position="403"/>
    </location>
</feature>
<dbReference type="SUPFAM" id="SSF64518">
    <property type="entry name" value="Phase 1 flagellin"/>
    <property type="match status" value="1"/>
</dbReference>
<evidence type="ECO:0000256" key="3">
    <source>
        <dbReference type="ARBA" id="ARBA00005709"/>
    </source>
</evidence>
<keyword evidence="8" id="KW-0966">Cell projection</keyword>
<dbReference type="InterPro" id="IPR046358">
    <property type="entry name" value="Flagellin_C"/>
</dbReference>
<dbReference type="PANTHER" id="PTHR42792:SF1">
    <property type="entry name" value="FLAGELLAR HOOK-ASSOCIATED PROTEIN 3"/>
    <property type="match status" value="1"/>
</dbReference>
<evidence type="ECO:0000256" key="2">
    <source>
        <dbReference type="ARBA" id="ARBA00004613"/>
    </source>
</evidence>
<keyword evidence="8" id="KW-0282">Flagellum</keyword>
<dbReference type="InterPro" id="IPR013384">
    <property type="entry name" value="Flagell_FlgL"/>
</dbReference>
<evidence type="ECO:0000259" key="7">
    <source>
        <dbReference type="Pfam" id="PF21158"/>
    </source>
</evidence>
<dbReference type="Pfam" id="PF00700">
    <property type="entry name" value="Flagellin_C"/>
    <property type="match status" value="1"/>
</dbReference>
<dbReference type="Gene3D" id="1.20.1330.10">
    <property type="entry name" value="f41 fragment of flagellin, N-terminal domain"/>
    <property type="match status" value="1"/>
</dbReference>
<dbReference type="InterPro" id="IPR001029">
    <property type="entry name" value="Flagellin_N"/>
</dbReference>
<dbReference type="Pfam" id="PF21158">
    <property type="entry name" value="flgK_1st_1"/>
    <property type="match status" value="1"/>
</dbReference>
<evidence type="ECO:0000313" key="9">
    <source>
        <dbReference type="Proteomes" id="UP001156903"/>
    </source>
</evidence>
<gene>
    <name evidence="8" type="primary">flgL</name>
    <name evidence="8" type="ORF">GCM10007935_28320</name>
</gene>
<comment type="subcellular location">
    <subcellularLocation>
        <location evidence="1">Bacterial flagellum</location>
    </subcellularLocation>
    <subcellularLocation>
        <location evidence="2">Secreted</location>
    </subcellularLocation>
</comment>
<evidence type="ECO:0000259" key="6">
    <source>
        <dbReference type="Pfam" id="PF00700"/>
    </source>
</evidence>
<protein>
    <submittedName>
        <fullName evidence="8">Flagellar hook-associated protein 3</fullName>
    </submittedName>
</protein>
<evidence type="ECO:0000259" key="5">
    <source>
        <dbReference type="Pfam" id="PF00669"/>
    </source>
</evidence>
<keyword evidence="8" id="KW-0969">Cilium</keyword>
<name>A0ABQ6CAV7_9BURK</name>
<dbReference type="Pfam" id="PF00669">
    <property type="entry name" value="Flagellin_N"/>
    <property type="match status" value="1"/>
</dbReference>
<organism evidence="8 9">
    <name type="scientific">Hydrogenophaga electricum</name>
    <dbReference type="NCBI Taxonomy" id="1230953"/>
    <lineage>
        <taxon>Bacteria</taxon>
        <taxon>Pseudomonadati</taxon>
        <taxon>Pseudomonadota</taxon>
        <taxon>Betaproteobacteria</taxon>
        <taxon>Burkholderiales</taxon>
        <taxon>Comamonadaceae</taxon>
        <taxon>Hydrogenophaga</taxon>
    </lineage>
</organism>
<dbReference type="RefSeq" id="WP_284308315.1">
    <property type="nucleotide sequence ID" value="NZ_BSPB01000025.1"/>
</dbReference>
<evidence type="ECO:0000256" key="4">
    <source>
        <dbReference type="ARBA" id="ARBA00023143"/>
    </source>
</evidence>
<evidence type="ECO:0000256" key="1">
    <source>
        <dbReference type="ARBA" id="ARBA00004365"/>
    </source>
</evidence>
<feature type="domain" description="Flagellin N-terminal" evidence="5">
    <location>
        <begin position="6"/>
        <end position="139"/>
    </location>
</feature>
<keyword evidence="9" id="KW-1185">Reference proteome</keyword>
<dbReference type="NCBIfam" id="TIGR02550">
    <property type="entry name" value="flagell_flgL"/>
    <property type="match status" value="1"/>
</dbReference>
<sequence>MRVATAHSYDTTVANLNKRQSDLAQLQAQLSAGKRVQRASDDPAAAVQAEAAQNRLARAVADQRAVEASRTSLAQVESALGSAGETIQQVRELFLKAGNATYGSADYKSIAQEIEGLRDQLLAVANQTDSMGRTLFGGQGGSSVPFVEVYGPGGNGVRFDGQSGQVAAGDLTLPQSLDGQSVWMSVPPGNGTFTVALGSGNAGSVTTDIGRVADPAAVTGHGYSISFANAGGTLQYTVTDTTTGLPVPAHSGVAYQPGTIEFDGLAVELKGQPKAGDSVAVDPVSGSTDLFRVMQDAIDALNGASTGQTPQLTQALGRALTELDAGYDRVLAARSQAGQWLNRADSLDNRLADRQVEYEAEQSSLVDMDMIKGISDFQNQQVGLQAALQSYAQVQRLSLFQYLG</sequence>
<evidence type="ECO:0000313" key="8">
    <source>
        <dbReference type="EMBL" id="GLS15396.1"/>
    </source>
</evidence>
<keyword evidence="4" id="KW-0975">Bacterial flagellum</keyword>
<dbReference type="Proteomes" id="UP001156903">
    <property type="component" value="Unassembled WGS sequence"/>
</dbReference>
<reference evidence="9" key="1">
    <citation type="journal article" date="2019" name="Int. J. Syst. Evol. Microbiol.">
        <title>The Global Catalogue of Microorganisms (GCM) 10K type strain sequencing project: providing services to taxonomists for standard genome sequencing and annotation.</title>
        <authorList>
            <consortium name="The Broad Institute Genomics Platform"/>
            <consortium name="The Broad Institute Genome Sequencing Center for Infectious Disease"/>
            <person name="Wu L."/>
            <person name="Ma J."/>
        </authorList>
    </citation>
    <scope>NUCLEOTIDE SEQUENCE [LARGE SCALE GENOMIC DNA]</scope>
    <source>
        <strain evidence="9">NBRC 109341</strain>
    </source>
</reference>
<comment type="caution">
    <text evidence="8">The sequence shown here is derived from an EMBL/GenBank/DDBJ whole genome shotgun (WGS) entry which is preliminary data.</text>
</comment>
<accession>A0ABQ6CAV7</accession>
<dbReference type="PANTHER" id="PTHR42792">
    <property type="entry name" value="FLAGELLIN"/>
    <property type="match status" value="1"/>
</dbReference>
<dbReference type="InterPro" id="IPR001492">
    <property type="entry name" value="Flagellin"/>
</dbReference>
<proteinExistence type="inferred from homology"/>
<comment type="similarity">
    <text evidence="3">Belongs to the bacterial flagellin family.</text>
</comment>
<feature type="domain" description="Flagellar hook-associated protein 1 D2-like" evidence="7">
    <location>
        <begin position="201"/>
        <end position="283"/>
    </location>
</feature>
<dbReference type="InterPro" id="IPR049119">
    <property type="entry name" value="FlgK_D2-like"/>
</dbReference>
<dbReference type="EMBL" id="BSPB01000025">
    <property type="protein sequence ID" value="GLS15396.1"/>
    <property type="molecule type" value="Genomic_DNA"/>
</dbReference>
<dbReference type="PRINTS" id="PR00207">
    <property type="entry name" value="FLAGELLIN"/>
</dbReference>